<dbReference type="PANTHER" id="PTHR36471:SF1">
    <property type="entry name" value="SMALL MEMBRANE A-KINASE ANCHOR PROTEIN"/>
    <property type="match status" value="1"/>
</dbReference>
<keyword evidence="12" id="KW-1185">Reference proteome</keyword>
<name>A0A835NN62_9PASS</name>
<evidence type="ECO:0000256" key="6">
    <source>
        <dbReference type="ARBA" id="ARBA00023136"/>
    </source>
</evidence>
<comment type="caution">
    <text evidence="10">The sequence shown here is derived from an EMBL/GenBank/DDBJ whole genome shotgun (WGS) entry which is preliminary data.</text>
</comment>
<evidence type="ECO:0000256" key="2">
    <source>
        <dbReference type="ARBA" id="ARBA00007307"/>
    </source>
</evidence>
<evidence type="ECO:0000313" key="12">
    <source>
        <dbReference type="Proteomes" id="UP000618051"/>
    </source>
</evidence>
<evidence type="ECO:0000313" key="10">
    <source>
        <dbReference type="EMBL" id="KAG0118707.1"/>
    </source>
</evidence>
<evidence type="ECO:0000256" key="4">
    <source>
        <dbReference type="ARBA" id="ARBA00022475"/>
    </source>
</evidence>
<dbReference type="Pfam" id="PF15127">
    <property type="entry name" value="SmAKAP"/>
    <property type="match status" value="1"/>
</dbReference>
<keyword evidence="6" id="KW-0472">Membrane</keyword>
<keyword evidence="8" id="KW-0449">Lipoprotein</keyword>
<dbReference type="OrthoDB" id="8907307at2759"/>
<organism evidence="10">
    <name type="scientific">Lamprotornis superbus</name>
    <dbReference type="NCBI Taxonomy" id="245042"/>
    <lineage>
        <taxon>Eukaryota</taxon>
        <taxon>Metazoa</taxon>
        <taxon>Chordata</taxon>
        <taxon>Craniata</taxon>
        <taxon>Vertebrata</taxon>
        <taxon>Euteleostomi</taxon>
        <taxon>Archelosauria</taxon>
        <taxon>Archosauria</taxon>
        <taxon>Dinosauria</taxon>
        <taxon>Saurischia</taxon>
        <taxon>Theropoda</taxon>
        <taxon>Coelurosauria</taxon>
        <taxon>Aves</taxon>
        <taxon>Neognathae</taxon>
        <taxon>Neoaves</taxon>
        <taxon>Telluraves</taxon>
        <taxon>Australaves</taxon>
        <taxon>Passeriformes</taxon>
        <taxon>Sturnidae</taxon>
        <taxon>Lamprotornis</taxon>
    </lineage>
</organism>
<keyword evidence="4" id="KW-1003">Cell membrane</keyword>
<gene>
    <name evidence="10" type="ORF">IHE44_000664</name>
    <name evidence="11" type="ORF">IHE44_0014283</name>
</gene>
<evidence type="ECO:0000256" key="8">
    <source>
        <dbReference type="ARBA" id="ARBA00023288"/>
    </source>
</evidence>
<keyword evidence="7" id="KW-0564">Palmitate</keyword>
<protein>
    <recommendedName>
        <fullName evidence="3">Small membrane A-kinase anchor protein</fullName>
    </recommendedName>
</protein>
<evidence type="ECO:0000313" key="11">
    <source>
        <dbReference type="EMBL" id="KAI1237030.1"/>
    </source>
</evidence>
<proteinExistence type="inferred from homology"/>
<evidence type="ECO:0000256" key="7">
    <source>
        <dbReference type="ARBA" id="ARBA00023139"/>
    </source>
</evidence>
<comment type="subcellular location">
    <subcellularLocation>
        <location evidence="1">Cell membrane</location>
    </subcellularLocation>
</comment>
<dbReference type="InterPro" id="IPR027969">
    <property type="entry name" value="Small_membr_AKAP"/>
</dbReference>
<dbReference type="AlphaFoldDB" id="A0A835NN62"/>
<dbReference type="EMBL" id="JADDUC010000104">
    <property type="protein sequence ID" value="KAG0118707.1"/>
    <property type="molecule type" value="Genomic_DNA"/>
</dbReference>
<comment type="similarity">
    <text evidence="2">Belongs to the small membrane AKAP family.</text>
</comment>
<evidence type="ECO:0000256" key="1">
    <source>
        <dbReference type="ARBA" id="ARBA00004236"/>
    </source>
</evidence>
<evidence type="ECO:0000256" key="9">
    <source>
        <dbReference type="SAM" id="MobiDB-lite"/>
    </source>
</evidence>
<dbReference type="EMBL" id="JADDUC020000008">
    <property type="protein sequence ID" value="KAI1237030.1"/>
    <property type="molecule type" value="Genomic_DNA"/>
</dbReference>
<evidence type="ECO:0000256" key="5">
    <source>
        <dbReference type="ARBA" id="ARBA00022707"/>
    </source>
</evidence>
<dbReference type="Proteomes" id="UP000618051">
    <property type="component" value="Unassembled WGS sequence"/>
</dbReference>
<sequence>MGLVPDVKLAVLSWGRGDNLLAADVVLGMSIARKASLSNSRMTLGISVIMPTGRVTAMTRDSGYGSNAVQDERIGGGGEGCTGEKSSLLAVQAEERGPSSTIVLDYAHRLSHDILEQAVKQWAVTESRYSDIPFIESDVP</sequence>
<feature type="region of interest" description="Disordered" evidence="9">
    <location>
        <begin position="61"/>
        <end position="81"/>
    </location>
</feature>
<reference evidence="10" key="1">
    <citation type="submission" date="2020-10" db="EMBL/GenBank/DDBJ databases">
        <title>Feather gene expression reveals the developmental basis of iridescence in African starlings.</title>
        <authorList>
            <person name="Rubenstein D.R."/>
        </authorList>
    </citation>
    <scope>NUCLEOTIDE SEQUENCE</scope>
    <source>
        <strain evidence="10">SS15</strain>
        <tissue evidence="10">Liver</tissue>
    </source>
</reference>
<reference evidence="11 12" key="2">
    <citation type="journal article" date="2021" name="J. Hered.">
        <title>Feather Gene Expression Elucidates the Developmental Basis of Plumage Iridescence in African Starlings.</title>
        <authorList>
            <person name="Rubenstein D.R."/>
            <person name="Corvelo A."/>
            <person name="MacManes M.D."/>
            <person name="Maia R."/>
            <person name="Narzisi G."/>
            <person name="Rousaki A."/>
            <person name="Vandenabeele P."/>
            <person name="Shawkey M.D."/>
            <person name="Solomon J."/>
        </authorList>
    </citation>
    <scope>NUCLEOTIDE SEQUENCE [LARGE SCALE GENOMIC DNA]</scope>
    <source>
        <strain evidence="11">SS15</strain>
    </source>
</reference>
<dbReference type="PANTHER" id="PTHR36471">
    <property type="entry name" value="SMALL MEMBRANE A-KINASE ANCHOR PROTEIN"/>
    <property type="match status" value="1"/>
</dbReference>
<reference evidence="11" key="3">
    <citation type="submission" date="2022-01" db="EMBL/GenBank/DDBJ databases">
        <authorList>
            <person name="Rubenstein D.R."/>
        </authorList>
    </citation>
    <scope>NUCLEOTIDE SEQUENCE</scope>
    <source>
        <strain evidence="11">SS15</strain>
        <tissue evidence="11">Liver</tissue>
    </source>
</reference>
<evidence type="ECO:0000256" key="3">
    <source>
        <dbReference type="ARBA" id="ARBA00016882"/>
    </source>
</evidence>
<dbReference type="GO" id="GO:0034237">
    <property type="term" value="F:protein kinase A regulatory subunit binding"/>
    <property type="evidence" value="ECO:0007669"/>
    <property type="project" value="InterPro"/>
</dbReference>
<accession>A0A835NN62</accession>
<keyword evidence="5" id="KW-0519">Myristate</keyword>
<dbReference type="GO" id="GO:0005886">
    <property type="term" value="C:plasma membrane"/>
    <property type="evidence" value="ECO:0007669"/>
    <property type="project" value="UniProtKB-SubCell"/>
</dbReference>